<name>A0ABV0TYS7_9TELE</name>
<reference evidence="1 2" key="1">
    <citation type="submission" date="2021-06" db="EMBL/GenBank/DDBJ databases">
        <authorList>
            <person name="Palmer J.M."/>
        </authorList>
    </citation>
    <scope>NUCLEOTIDE SEQUENCE [LARGE SCALE GENOMIC DNA]</scope>
    <source>
        <strain evidence="2">if_2019</strain>
        <tissue evidence="1">Muscle</tissue>
    </source>
</reference>
<dbReference type="EMBL" id="JAHRIQ010050609">
    <property type="protein sequence ID" value="MEQ2238075.1"/>
    <property type="molecule type" value="Genomic_DNA"/>
</dbReference>
<evidence type="ECO:0000313" key="2">
    <source>
        <dbReference type="Proteomes" id="UP001482620"/>
    </source>
</evidence>
<feature type="non-terminal residue" evidence="1">
    <location>
        <position position="74"/>
    </location>
</feature>
<keyword evidence="2" id="KW-1185">Reference proteome</keyword>
<organism evidence="1 2">
    <name type="scientific">Ilyodon furcidens</name>
    <name type="common">goldbreast splitfin</name>
    <dbReference type="NCBI Taxonomy" id="33524"/>
    <lineage>
        <taxon>Eukaryota</taxon>
        <taxon>Metazoa</taxon>
        <taxon>Chordata</taxon>
        <taxon>Craniata</taxon>
        <taxon>Vertebrata</taxon>
        <taxon>Euteleostomi</taxon>
        <taxon>Actinopterygii</taxon>
        <taxon>Neopterygii</taxon>
        <taxon>Teleostei</taxon>
        <taxon>Neoteleostei</taxon>
        <taxon>Acanthomorphata</taxon>
        <taxon>Ovalentaria</taxon>
        <taxon>Atherinomorphae</taxon>
        <taxon>Cyprinodontiformes</taxon>
        <taxon>Goodeidae</taxon>
        <taxon>Ilyodon</taxon>
    </lineage>
</organism>
<gene>
    <name evidence="1" type="ORF">ILYODFUR_029699</name>
</gene>
<sequence length="74" mass="8224">MMSKIHGCKVTHLKSPLLLETLSAGQYEAEVSTTTISICLEVFPLELVTRHSQLPARATSILDRITSLEKSREI</sequence>
<comment type="caution">
    <text evidence="1">The sequence shown here is derived from an EMBL/GenBank/DDBJ whole genome shotgun (WGS) entry which is preliminary data.</text>
</comment>
<protein>
    <submittedName>
        <fullName evidence="1">Uncharacterized protein</fullName>
    </submittedName>
</protein>
<evidence type="ECO:0000313" key="1">
    <source>
        <dbReference type="EMBL" id="MEQ2238075.1"/>
    </source>
</evidence>
<proteinExistence type="predicted"/>
<accession>A0ABV0TYS7</accession>
<dbReference type="Proteomes" id="UP001482620">
    <property type="component" value="Unassembled WGS sequence"/>
</dbReference>